<keyword evidence="3" id="KW-1185">Reference proteome</keyword>
<comment type="caution">
    <text evidence="2">The sequence shown here is derived from an EMBL/GenBank/DDBJ whole genome shotgun (WGS) entry which is preliminary data.</text>
</comment>
<sequence>MTRRTRSLLAPALAAAVLLLSACAGKPAPDWASSAHAALERYQAAWLRGDERAAQADFGLARSELARTGRPDLVAHAELVRCAMRVASLEFDDCPGLLALAGDAGAAHRAYADYLAGRPAAAGLLPEQHRAIAAAEDPAGALAAIENPASRLVAAGVLLRTARIRPEHIGIAVETASAQGWRRPLLAWLGVQERRVLAAGDAQAAAGIRRRMELVTEGKVP</sequence>
<evidence type="ECO:0008006" key="4">
    <source>
        <dbReference type="Google" id="ProtNLM"/>
    </source>
</evidence>
<evidence type="ECO:0000313" key="3">
    <source>
        <dbReference type="Proteomes" id="UP000532440"/>
    </source>
</evidence>
<dbReference type="AlphaFoldDB" id="A0A7W8HIZ8"/>
<keyword evidence="1" id="KW-0732">Signal</keyword>
<organism evidence="2 3">
    <name type="scientific">Quisquiliibacterium transsilvanicum</name>
    <dbReference type="NCBI Taxonomy" id="1549638"/>
    <lineage>
        <taxon>Bacteria</taxon>
        <taxon>Pseudomonadati</taxon>
        <taxon>Pseudomonadota</taxon>
        <taxon>Betaproteobacteria</taxon>
        <taxon>Burkholderiales</taxon>
        <taxon>Burkholderiaceae</taxon>
        <taxon>Quisquiliibacterium</taxon>
    </lineage>
</organism>
<dbReference type="EMBL" id="JACHGB010000005">
    <property type="protein sequence ID" value="MBB5272949.1"/>
    <property type="molecule type" value="Genomic_DNA"/>
</dbReference>
<dbReference type="RefSeq" id="WP_183968992.1">
    <property type="nucleotide sequence ID" value="NZ_BAABEW010000024.1"/>
</dbReference>
<proteinExistence type="predicted"/>
<dbReference type="PROSITE" id="PS51257">
    <property type="entry name" value="PROKAR_LIPOPROTEIN"/>
    <property type="match status" value="1"/>
</dbReference>
<feature type="signal peptide" evidence="1">
    <location>
        <begin position="1"/>
        <end position="24"/>
    </location>
</feature>
<evidence type="ECO:0000313" key="2">
    <source>
        <dbReference type="EMBL" id="MBB5272949.1"/>
    </source>
</evidence>
<gene>
    <name evidence="2" type="ORF">HNQ70_002972</name>
</gene>
<dbReference type="Proteomes" id="UP000532440">
    <property type="component" value="Unassembled WGS sequence"/>
</dbReference>
<accession>A0A7W8HIZ8</accession>
<name>A0A7W8HIZ8_9BURK</name>
<protein>
    <recommendedName>
        <fullName evidence="4">Lipoprotein</fullName>
    </recommendedName>
</protein>
<reference evidence="2 3" key="1">
    <citation type="submission" date="2020-08" db="EMBL/GenBank/DDBJ databases">
        <title>Genomic Encyclopedia of Type Strains, Phase IV (KMG-IV): sequencing the most valuable type-strain genomes for metagenomic binning, comparative biology and taxonomic classification.</title>
        <authorList>
            <person name="Goeker M."/>
        </authorList>
    </citation>
    <scope>NUCLEOTIDE SEQUENCE [LARGE SCALE GENOMIC DNA]</scope>
    <source>
        <strain evidence="2 3">DSM 29781</strain>
    </source>
</reference>
<evidence type="ECO:0000256" key="1">
    <source>
        <dbReference type="SAM" id="SignalP"/>
    </source>
</evidence>
<feature type="chain" id="PRO_5030526567" description="Lipoprotein" evidence="1">
    <location>
        <begin position="25"/>
        <end position="221"/>
    </location>
</feature>